<evidence type="ECO:0000313" key="4">
    <source>
        <dbReference type="EMBL" id="PQM44959.1"/>
    </source>
</evidence>
<name>A0A1S1NP64_9MYCO</name>
<evidence type="ECO:0000313" key="5">
    <source>
        <dbReference type="Proteomes" id="UP000179734"/>
    </source>
</evidence>
<reference evidence="4 6" key="2">
    <citation type="journal article" date="2017" name="Int. J. Syst. Evol. Microbiol.">
        <title>Mycobacterium talmoniae sp. nov., a slowly growing mycobacterium isolated from human respiratory samples.</title>
        <authorList>
            <person name="Davidson R.M."/>
            <person name="DeGroote M.A."/>
            <person name="Marola J.L."/>
            <person name="Buss S."/>
            <person name="Jones V."/>
            <person name="McNeil M.R."/>
            <person name="Freifeld A.G."/>
            <person name="Elaine Epperson L."/>
            <person name="Hasan N.A."/>
            <person name="Jackson M."/>
            <person name="Iwen P.C."/>
            <person name="Salfinger M."/>
            <person name="Strong M."/>
        </authorList>
    </citation>
    <scope>NUCLEOTIDE SEQUENCE [LARGE SCALE GENOMIC DNA]</scope>
    <source>
        <strain evidence="4 6">ATCC BAA-2683</strain>
    </source>
</reference>
<protein>
    <recommendedName>
        <fullName evidence="2">CDGP domain-containing protein</fullName>
    </recommendedName>
</protein>
<evidence type="ECO:0000313" key="6">
    <source>
        <dbReference type="Proteomes" id="UP000238296"/>
    </source>
</evidence>
<feature type="signal peptide" evidence="1">
    <location>
        <begin position="1"/>
        <end position="25"/>
    </location>
</feature>
<keyword evidence="1" id="KW-0732">Signal</keyword>
<dbReference type="Proteomes" id="UP000179734">
    <property type="component" value="Unassembled WGS sequence"/>
</dbReference>
<evidence type="ECO:0000313" key="3">
    <source>
        <dbReference type="EMBL" id="OHV06024.1"/>
    </source>
</evidence>
<evidence type="ECO:0000259" key="2">
    <source>
        <dbReference type="Pfam" id="PF24238"/>
    </source>
</evidence>
<reference evidence="3 5" key="1">
    <citation type="submission" date="2016-10" db="EMBL/GenBank/DDBJ databases">
        <title>Genome sequence of Mycobacterium talmonii.</title>
        <authorList>
            <person name="Greninger A.L."/>
            <person name="Elliott B."/>
            <person name="Vasireddy S."/>
            <person name="Vasireddy R."/>
        </authorList>
    </citation>
    <scope>NUCLEOTIDE SEQUENCE [LARGE SCALE GENOMIC DNA]</scope>
    <source>
        <strain evidence="3">MO-5499</strain>
        <strain evidence="5">NE-TNMC-100812</strain>
    </source>
</reference>
<dbReference type="RefSeq" id="WP_071021506.1">
    <property type="nucleotide sequence ID" value="NZ_MLQM01000009.1"/>
</dbReference>
<dbReference type="InterPro" id="IPR006311">
    <property type="entry name" value="TAT_signal"/>
</dbReference>
<evidence type="ECO:0000256" key="1">
    <source>
        <dbReference type="SAM" id="SignalP"/>
    </source>
</evidence>
<dbReference type="AlphaFoldDB" id="A0A1S1NP64"/>
<gene>
    <name evidence="3" type="ORF">BKN37_03460</name>
    <name evidence="4" type="ORF">C1Y40_04889</name>
</gene>
<dbReference type="PROSITE" id="PS51318">
    <property type="entry name" value="TAT"/>
    <property type="match status" value="1"/>
</dbReference>
<dbReference type="Pfam" id="PF24238">
    <property type="entry name" value="CDGP"/>
    <property type="match status" value="1"/>
</dbReference>
<proteinExistence type="predicted"/>
<feature type="domain" description="CDGP" evidence="2">
    <location>
        <begin position="40"/>
        <end position="104"/>
    </location>
</feature>
<accession>A0A1S1NP64</accession>
<dbReference type="InterPro" id="IPR056271">
    <property type="entry name" value="CDGP_dom"/>
</dbReference>
<dbReference type="EMBL" id="PPEA01000687">
    <property type="protein sequence ID" value="PQM44959.1"/>
    <property type="molecule type" value="Genomic_DNA"/>
</dbReference>
<comment type="caution">
    <text evidence="3">The sequence shown here is derived from an EMBL/GenBank/DDBJ whole genome shotgun (WGS) entry which is preliminary data.</text>
</comment>
<feature type="chain" id="PRO_5038219827" description="CDGP domain-containing protein" evidence="1">
    <location>
        <begin position="26"/>
        <end position="105"/>
    </location>
</feature>
<sequence length="105" mass="10695">MSSAYRRHRIAAGAAGVIAAGAAVAALITAPASRADPGAGCENQDLGTVCDGPIRPDNTFKRCSAVGALYIGKGRFLPAREACWVVDLNTNPDFGAGLPPYHIGG</sequence>
<dbReference type="EMBL" id="MLQM01000009">
    <property type="protein sequence ID" value="OHV06024.1"/>
    <property type="molecule type" value="Genomic_DNA"/>
</dbReference>
<reference evidence="4" key="3">
    <citation type="submission" date="2018-01" db="EMBL/GenBank/DDBJ databases">
        <authorList>
            <person name="Gaut B.S."/>
            <person name="Morton B.R."/>
            <person name="Clegg M.T."/>
            <person name="Duvall M.R."/>
        </authorList>
    </citation>
    <scope>NUCLEOTIDE SEQUENCE</scope>
    <source>
        <strain evidence="4">ATCC BAA-2683</strain>
    </source>
</reference>
<dbReference type="Proteomes" id="UP000238296">
    <property type="component" value="Unassembled WGS sequence"/>
</dbReference>
<organism evidence="3 5">
    <name type="scientific">Mycobacterium talmoniae</name>
    <dbReference type="NCBI Taxonomy" id="1858794"/>
    <lineage>
        <taxon>Bacteria</taxon>
        <taxon>Bacillati</taxon>
        <taxon>Actinomycetota</taxon>
        <taxon>Actinomycetes</taxon>
        <taxon>Mycobacteriales</taxon>
        <taxon>Mycobacteriaceae</taxon>
        <taxon>Mycobacterium</taxon>
    </lineage>
</organism>
<keyword evidence="5" id="KW-1185">Reference proteome</keyword>